<evidence type="ECO:0000256" key="5">
    <source>
        <dbReference type="ARBA" id="ARBA00022801"/>
    </source>
</evidence>
<protein>
    <recommendedName>
        <fullName evidence="9">DUF86 domain-containing protein</fullName>
    </recommendedName>
</protein>
<keyword evidence="3" id="KW-0540">Nuclease</keyword>
<evidence type="ECO:0000313" key="8">
    <source>
        <dbReference type="Proteomes" id="UP001501598"/>
    </source>
</evidence>
<evidence type="ECO:0000256" key="2">
    <source>
        <dbReference type="ARBA" id="ARBA00022649"/>
    </source>
</evidence>
<evidence type="ECO:0000256" key="4">
    <source>
        <dbReference type="ARBA" id="ARBA00022741"/>
    </source>
</evidence>
<dbReference type="InterPro" id="IPR037038">
    <property type="entry name" value="HepT-like_sf"/>
</dbReference>
<comment type="caution">
    <text evidence="7">The sequence shown here is derived from an EMBL/GenBank/DDBJ whole genome shotgun (WGS) entry which is preliminary data.</text>
</comment>
<evidence type="ECO:0000256" key="6">
    <source>
        <dbReference type="ARBA" id="ARBA00024207"/>
    </source>
</evidence>
<keyword evidence="2" id="KW-1277">Toxin-antitoxin system</keyword>
<keyword evidence="1" id="KW-0597">Phosphoprotein</keyword>
<reference evidence="8" key="1">
    <citation type="journal article" date="2019" name="Int. J. Syst. Evol. Microbiol.">
        <title>The Global Catalogue of Microorganisms (GCM) 10K type strain sequencing project: providing services to taxonomists for standard genome sequencing and annotation.</title>
        <authorList>
            <consortium name="The Broad Institute Genomics Platform"/>
            <consortium name="The Broad Institute Genome Sequencing Center for Infectious Disease"/>
            <person name="Wu L."/>
            <person name="Ma J."/>
        </authorList>
    </citation>
    <scope>NUCLEOTIDE SEQUENCE [LARGE SCALE GENOMIC DNA]</scope>
    <source>
        <strain evidence="8">JCM 17906</strain>
    </source>
</reference>
<comment type="similarity">
    <text evidence="6">Belongs to the HepT RNase toxin family.</text>
</comment>
<dbReference type="Pfam" id="PF01934">
    <property type="entry name" value="HepT-like"/>
    <property type="match status" value="1"/>
</dbReference>
<dbReference type="PANTHER" id="PTHR34139">
    <property type="entry name" value="UPF0331 PROTEIN MJ0127"/>
    <property type="match status" value="1"/>
</dbReference>
<sequence length="115" mass="13012">MQRDLLLLGEMIDAAEQIRQLAADITLDELDERRERRDALPWNYTVLGEAAGQVSIETKNRFPAVAWQQPVRLRNRIVHGYWSIDMEILLTTARSQLPALAGELRDALAALSADD</sequence>
<dbReference type="PANTHER" id="PTHR34139:SF1">
    <property type="entry name" value="RNASE MJ1380-RELATED"/>
    <property type="match status" value="1"/>
</dbReference>
<proteinExistence type="inferred from homology"/>
<dbReference type="Proteomes" id="UP001501598">
    <property type="component" value="Unassembled WGS sequence"/>
</dbReference>
<dbReference type="Gene3D" id="1.20.120.580">
    <property type="entry name" value="bsu32300-like"/>
    <property type="match status" value="1"/>
</dbReference>
<gene>
    <name evidence="7" type="ORF">GCM10023175_11510</name>
</gene>
<dbReference type="RefSeq" id="WP_345413437.1">
    <property type="nucleotide sequence ID" value="NZ_BAABGT010000016.1"/>
</dbReference>
<evidence type="ECO:0000256" key="1">
    <source>
        <dbReference type="ARBA" id="ARBA00022553"/>
    </source>
</evidence>
<accession>A0ABP8RIZ3</accession>
<name>A0ABP8RIZ3_9PSEU</name>
<evidence type="ECO:0008006" key="9">
    <source>
        <dbReference type="Google" id="ProtNLM"/>
    </source>
</evidence>
<dbReference type="InterPro" id="IPR051813">
    <property type="entry name" value="HepT_RNase_toxin"/>
</dbReference>
<evidence type="ECO:0000313" key="7">
    <source>
        <dbReference type="EMBL" id="GAA4539729.1"/>
    </source>
</evidence>
<keyword evidence="4" id="KW-0547">Nucleotide-binding</keyword>
<dbReference type="EMBL" id="BAABGT010000016">
    <property type="protein sequence ID" value="GAA4539729.1"/>
    <property type="molecule type" value="Genomic_DNA"/>
</dbReference>
<evidence type="ECO:0000256" key="3">
    <source>
        <dbReference type="ARBA" id="ARBA00022722"/>
    </source>
</evidence>
<organism evidence="7 8">
    <name type="scientific">Pseudonocardia xishanensis</name>
    <dbReference type="NCBI Taxonomy" id="630995"/>
    <lineage>
        <taxon>Bacteria</taxon>
        <taxon>Bacillati</taxon>
        <taxon>Actinomycetota</taxon>
        <taxon>Actinomycetes</taxon>
        <taxon>Pseudonocardiales</taxon>
        <taxon>Pseudonocardiaceae</taxon>
        <taxon>Pseudonocardia</taxon>
    </lineage>
</organism>
<keyword evidence="5" id="KW-0378">Hydrolase</keyword>
<keyword evidence="8" id="KW-1185">Reference proteome</keyword>
<dbReference type="InterPro" id="IPR008201">
    <property type="entry name" value="HepT-like"/>
</dbReference>